<dbReference type="Proteomes" id="UP000269945">
    <property type="component" value="Unassembled WGS sequence"/>
</dbReference>
<proteinExistence type="predicted"/>
<keyword evidence="2" id="KW-1185">Reference proteome</keyword>
<reference evidence="1 2" key="1">
    <citation type="submission" date="2018-10" db="EMBL/GenBank/DDBJ databases">
        <authorList>
            <person name="Ekblom R."/>
            <person name="Jareborg N."/>
        </authorList>
    </citation>
    <scope>NUCLEOTIDE SEQUENCE [LARGE SCALE GENOMIC DNA]</scope>
    <source>
        <tissue evidence="1">Muscle</tissue>
    </source>
</reference>
<name>A0A9X9M086_GULGU</name>
<protein>
    <submittedName>
        <fullName evidence="1">Uncharacterized protein</fullName>
    </submittedName>
</protein>
<evidence type="ECO:0000313" key="1">
    <source>
        <dbReference type="EMBL" id="VCX10561.1"/>
    </source>
</evidence>
<sequence>MVALSCKGVLKESNPKTFFNVLRTRRSGSKEGRVLILATDRGQKLR</sequence>
<dbReference type="EMBL" id="CYRY02033917">
    <property type="protein sequence ID" value="VCX10561.1"/>
    <property type="molecule type" value="Genomic_DNA"/>
</dbReference>
<organism evidence="1 2">
    <name type="scientific">Gulo gulo</name>
    <name type="common">Wolverine</name>
    <name type="synonym">Gluton</name>
    <dbReference type="NCBI Taxonomy" id="48420"/>
    <lineage>
        <taxon>Eukaryota</taxon>
        <taxon>Metazoa</taxon>
        <taxon>Chordata</taxon>
        <taxon>Craniata</taxon>
        <taxon>Vertebrata</taxon>
        <taxon>Euteleostomi</taxon>
        <taxon>Mammalia</taxon>
        <taxon>Eutheria</taxon>
        <taxon>Laurasiatheria</taxon>
        <taxon>Carnivora</taxon>
        <taxon>Caniformia</taxon>
        <taxon>Musteloidea</taxon>
        <taxon>Mustelidae</taxon>
        <taxon>Guloninae</taxon>
        <taxon>Gulo</taxon>
    </lineage>
</organism>
<dbReference type="AlphaFoldDB" id="A0A9X9M086"/>
<gene>
    <name evidence="1" type="ORF">BN2614_LOCUS9</name>
</gene>
<evidence type="ECO:0000313" key="2">
    <source>
        <dbReference type="Proteomes" id="UP000269945"/>
    </source>
</evidence>
<accession>A0A9X9M086</accession>
<comment type="caution">
    <text evidence="1">The sequence shown here is derived from an EMBL/GenBank/DDBJ whole genome shotgun (WGS) entry which is preliminary data.</text>
</comment>